<dbReference type="Proteomes" id="UP000217935">
    <property type="component" value="Chromosome"/>
</dbReference>
<keyword evidence="2" id="KW-1185">Reference proteome</keyword>
<dbReference type="RefSeq" id="WP_096807050.1">
    <property type="nucleotide sequence ID" value="NZ_CP022196.1"/>
</dbReference>
<name>A0A291GHG3_9RHOB</name>
<evidence type="ECO:0000313" key="2">
    <source>
        <dbReference type="Proteomes" id="UP000217935"/>
    </source>
</evidence>
<dbReference type="AlphaFoldDB" id="A0A291GHG3"/>
<protein>
    <submittedName>
        <fullName evidence="1">Uncharacterized protein</fullName>
    </submittedName>
</protein>
<organism evidence="1 2">
    <name type="scientific">Celeribacter ethanolicus</name>
    <dbReference type="NCBI Taxonomy" id="1758178"/>
    <lineage>
        <taxon>Bacteria</taxon>
        <taxon>Pseudomonadati</taxon>
        <taxon>Pseudomonadota</taxon>
        <taxon>Alphaproteobacteria</taxon>
        <taxon>Rhodobacterales</taxon>
        <taxon>Roseobacteraceae</taxon>
        <taxon>Celeribacter</taxon>
    </lineage>
</organism>
<proteinExistence type="predicted"/>
<gene>
    <name evidence="1" type="ORF">CEW89_19710</name>
</gene>
<dbReference type="KEGG" id="ceh:CEW89_19710"/>
<accession>A0A291GHG3</accession>
<dbReference type="OrthoDB" id="9849208at2"/>
<sequence>MSAPSSSLSHPLPADALSALVTDTLARAPLQSHRGRVQTIGALQARIAREGVSGLSTQEARLELDKLISRRLLLLGVPCDLPILAIPQASNEEEKDAPLRATPEPQFAAWDHDLAEERATDFAELPVIFTRAPGLRGWFKRFRSQPKPPGKVGKARGPSGPVTHLSRTVETATGTLDYYAAWRYDPACHLMVRLACDGRRRFLFGTRCDSFAHAFEHLGATLARRGMALRLKGLSPGATWADSAPECETLHLPDGRLVHALSLDTEPDPAETMMENPVTVAPQEA</sequence>
<reference evidence="1 2" key="1">
    <citation type="submission" date="2017-06" db="EMBL/GenBank/DDBJ databases">
        <title>Celeribacter sp. TSPH2 complete genome sequence.</title>
        <authorList>
            <person name="Woo J.-H."/>
            <person name="Kim H.-S."/>
        </authorList>
    </citation>
    <scope>NUCLEOTIDE SEQUENCE [LARGE SCALE GENOMIC DNA]</scope>
    <source>
        <strain evidence="1 2">TSPH2</strain>
    </source>
</reference>
<dbReference type="EMBL" id="CP022196">
    <property type="protein sequence ID" value="ATG49598.1"/>
    <property type="molecule type" value="Genomic_DNA"/>
</dbReference>
<evidence type="ECO:0000313" key="1">
    <source>
        <dbReference type="EMBL" id="ATG49598.1"/>
    </source>
</evidence>